<dbReference type="GO" id="GO:0015666">
    <property type="term" value="F:restriction endodeoxyribonuclease activity"/>
    <property type="evidence" value="ECO:0007669"/>
    <property type="project" value="TreeGrafter"/>
</dbReference>
<name>A0A7Y0L818_9FIRM</name>
<dbReference type="InterPro" id="IPR025745">
    <property type="entry name" value="Mrr-like_N_dom"/>
</dbReference>
<evidence type="ECO:0000313" key="4">
    <source>
        <dbReference type="Proteomes" id="UP000533476"/>
    </source>
</evidence>
<dbReference type="Gene3D" id="3.40.1350.10">
    <property type="match status" value="1"/>
</dbReference>
<evidence type="ECO:0000313" key="3">
    <source>
        <dbReference type="EMBL" id="NMP24150.1"/>
    </source>
</evidence>
<dbReference type="PANTHER" id="PTHR30015">
    <property type="entry name" value="MRR RESTRICTION SYSTEM PROTEIN"/>
    <property type="match status" value="1"/>
</dbReference>
<feature type="domain" description="Restriction endonuclease type IV Mrr" evidence="1">
    <location>
        <begin position="161"/>
        <end position="278"/>
    </location>
</feature>
<evidence type="ECO:0000259" key="1">
    <source>
        <dbReference type="Pfam" id="PF04471"/>
    </source>
</evidence>
<accession>A0A7Y0L818</accession>
<gene>
    <name evidence="3" type="ORF">HIJ39_17605</name>
</gene>
<comment type="caution">
    <text evidence="3">The sequence shown here is derived from an EMBL/GenBank/DDBJ whole genome shotgun (WGS) entry which is preliminary data.</text>
</comment>
<protein>
    <submittedName>
        <fullName evidence="3">Restriction endonuclease</fullName>
    </submittedName>
</protein>
<dbReference type="RefSeq" id="WP_169102022.1">
    <property type="nucleotide sequence ID" value="NZ_JABBVZ010000087.1"/>
</dbReference>
<reference evidence="3 4" key="1">
    <citation type="submission" date="2020-04" db="EMBL/GenBank/DDBJ databases">
        <authorList>
            <person name="Zhang R."/>
            <person name="Schippers A."/>
        </authorList>
    </citation>
    <scope>NUCLEOTIDE SEQUENCE [LARGE SCALE GENOMIC DNA]</scope>
    <source>
        <strain evidence="3 4">DSM 109850</strain>
    </source>
</reference>
<dbReference type="Pfam" id="PF14338">
    <property type="entry name" value="Mrr_N"/>
    <property type="match status" value="1"/>
</dbReference>
<sequence>MAIPQISELLPVFLQQLQDGNTYKMATVIERVADYLALPPEDRQAILKSGEPVIANRLWWLNTHCYHAGLLERPSRGEVRLTAKGLDVVREHVPISMAWIRQQPEYQVWTQSSRNRTAAAVAAVSADADVADKTPLEVLEANHRDVRNSLADELLERVRMSTPSAFERLVVKLLVAMGYGGGQDTAAHVVGGSGDGGIDGVINADPLGLDVLYVQAKQWQDTVGEPVVRDFVGSLVGKHATKGVLITTSAFSAHAVSYSKGLPQKVILIDGDRLVDFMIQFGVGVTEVASYIVHRVDGDFFEEL</sequence>
<dbReference type="SUPFAM" id="SSF52980">
    <property type="entry name" value="Restriction endonuclease-like"/>
    <property type="match status" value="1"/>
</dbReference>
<proteinExistence type="predicted"/>
<keyword evidence="3" id="KW-0255">Endonuclease</keyword>
<organism evidence="3 4">
    <name type="scientific">Sulfobacillus harzensis</name>
    <dbReference type="NCBI Taxonomy" id="2729629"/>
    <lineage>
        <taxon>Bacteria</taxon>
        <taxon>Bacillati</taxon>
        <taxon>Bacillota</taxon>
        <taxon>Clostridia</taxon>
        <taxon>Eubacteriales</taxon>
        <taxon>Clostridiales Family XVII. Incertae Sedis</taxon>
        <taxon>Sulfobacillus</taxon>
    </lineage>
</organism>
<dbReference type="AlphaFoldDB" id="A0A7Y0L818"/>
<dbReference type="PANTHER" id="PTHR30015:SF7">
    <property type="entry name" value="TYPE IV METHYL-DIRECTED RESTRICTION ENZYME ECOKMRR"/>
    <property type="match status" value="1"/>
</dbReference>
<dbReference type="InterPro" id="IPR052906">
    <property type="entry name" value="Type_IV_Methyl-Rstrct_Enzyme"/>
</dbReference>
<keyword evidence="4" id="KW-1185">Reference proteome</keyword>
<dbReference type="Pfam" id="PF04471">
    <property type="entry name" value="Mrr_cat"/>
    <property type="match status" value="1"/>
</dbReference>
<keyword evidence="3" id="KW-0540">Nuclease</keyword>
<dbReference type="GO" id="GO:0003677">
    <property type="term" value="F:DNA binding"/>
    <property type="evidence" value="ECO:0007669"/>
    <property type="project" value="InterPro"/>
</dbReference>
<dbReference type="InterPro" id="IPR007560">
    <property type="entry name" value="Restrct_endonuc_IV_Mrr"/>
</dbReference>
<evidence type="ECO:0000259" key="2">
    <source>
        <dbReference type="Pfam" id="PF14338"/>
    </source>
</evidence>
<dbReference type="InterPro" id="IPR011856">
    <property type="entry name" value="tRNA_endonuc-like_dom_sf"/>
</dbReference>
<dbReference type="GO" id="GO:0009307">
    <property type="term" value="P:DNA restriction-modification system"/>
    <property type="evidence" value="ECO:0007669"/>
    <property type="project" value="InterPro"/>
</dbReference>
<dbReference type="InterPro" id="IPR011335">
    <property type="entry name" value="Restrct_endonuc-II-like"/>
</dbReference>
<feature type="domain" description="Restriction system protein Mrr-like N-terminal" evidence="2">
    <location>
        <begin position="8"/>
        <end position="90"/>
    </location>
</feature>
<dbReference type="Proteomes" id="UP000533476">
    <property type="component" value="Unassembled WGS sequence"/>
</dbReference>
<dbReference type="EMBL" id="JABBVZ010000087">
    <property type="protein sequence ID" value="NMP24150.1"/>
    <property type="molecule type" value="Genomic_DNA"/>
</dbReference>
<keyword evidence="3" id="KW-0378">Hydrolase</keyword>